<name>A0ABS2BGZ2_9NEIS</name>
<comment type="subcellular location">
    <subcellularLocation>
        <location evidence="1">Membrane</location>
        <topology evidence="1">Multi-pass membrane protein</topology>
    </subcellularLocation>
</comment>
<dbReference type="InterPro" id="IPR000537">
    <property type="entry name" value="UbiA_prenyltransferase"/>
</dbReference>
<feature type="transmembrane region" description="Helical" evidence="6">
    <location>
        <begin position="93"/>
        <end position="114"/>
    </location>
</feature>
<keyword evidence="5 6" id="KW-0472">Membrane</keyword>
<organism evidence="7 8">
    <name type="scientific">Jeongeupia naejangsanensis</name>
    <dbReference type="NCBI Taxonomy" id="613195"/>
    <lineage>
        <taxon>Bacteria</taxon>
        <taxon>Pseudomonadati</taxon>
        <taxon>Pseudomonadota</taxon>
        <taxon>Betaproteobacteria</taxon>
        <taxon>Neisseriales</taxon>
        <taxon>Chitinibacteraceae</taxon>
        <taxon>Jeongeupia</taxon>
    </lineage>
</organism>
<evidence type="ECO:0000256" key="5">
    <source>
        <dbReference type="ARBA" id="ARBA00023136"/>
    </source>
</evidence>
<comment type="caution">
    <text evidence="7">The sequence shown here is derived from an EMBL/GenBank/DDBJ whole genome shotgun (WGS) entry which is preliminary data.</text>
</comment>
<dbReference type="RefSeq" id="WP_203536533.1">
    <property type="nucleotide sequence ID" value="NZ_JAESND010000001.1"/>
</dbReference>
<dbReference type="PANTHER" id="PTHR42723">
    <property type="entry name" value="CHLOROPHYLL SYNTHASE"/>
    <property type="match status" value="1"/>
</dbReference>
<keyword evidence="4 6" id="KW-1133">Transmembrane helix</keyword>
<evidence type="ECO:0000256" key="2">
    <source>
        <dbReference type="ARBA" id="ARBA00022475"/>
    </source>
</evidence>
<evidence type="ECO:0000256" key="1">
    <source>
        <dbReference type="ARBA" id="ARBA00004141"/>
    </source>
</evidence>
<keyword evidence="3 6" id="KW-0812">Transmembrane</keyword>
<protein>
    <submittedName>
        <fullName evidence="7">UbiA family prenyltransferase</fullName>
    </submittedName>
</protein>
<feature type="transmembrane region" description="Helical" evidence="6">
    <location>
        <begin position="54"/>
        <end position="72"/>
    </location>
</feature>
<sequence length="313" mass="32947">MNSNVASSMPVWLRLGRVSNLPTVLSNAFAAALLGAAASGRALSAAEMAALPPLMLSMCLFYIGGMYLNDAFDREIDARERPQRPIPSGEVRAPTVFFFGFVMLLAGWLLLNQYGNDSSRRYGALLAATIVLYNAWHKHNPCSPLLMGACRALLCLCVGSAFADGTPPLLFLAAGLLLAHIVGLSHAAKQESLNRIGSLWPLAVLGLAPLIYTLVALVRLDANGMAETWEVLVLAVLPAAALIAVLALAVTQLLRRAVPGAVGEAVSRMIAAVSLLDGLALAVFLPEPAPGAVLGCMAAYFATRRLQAYIPGS</sequence>
<dbReference type="Gene3D" id="1.10.357.140">
    <property type="entry name" value="UbiA prenyltransferase"/>
    <property type="match status" value="1"/>
</dbReference>
<proteinExistence type="predicted"/>
<reference evidence="7 8" key="1">
    <citation type="submission" date="2021-01" db="EMBL/GenBank/DDBJ databases">
        <title>Draft Genome Sequence and Polyhydroxyalkanoate Biosynthetic Potential of Jeongeupia naejangsanensis Type Strain DSM 24253.</title>
        <authorList>
            <person name="Turrini P."/>
            <person name="Artuso I."/>
            <person name="Lugli G.A."/>
            <person name="Frangipani E."/>
            <person name="Ventura M."/>
            <person name="Visca P."/>
        </authorList>
    </citation>
    <scope>NUCLEOTIDE SEQUENCE [LARGE SCALE GENOMIC DNA]</scope>
    <source>
        <strain evidence="7 8">DSM 24253</strain>
    </source>
</reference>
<accession>A0ABS2BGZ2</accession>
<keyword evidence="2" id="KW-1003">Cell membrane</keyword>
<evidence type="ECO:0000256" key="4">
    <source>
        <dbReference type="ARBA" id="ARBA00022989"/>
    </source>
</evidence>
<dbReference type="PANTHER" id="PTHR42723:SF1">
    <property type="entry name" value="CHLOROPHYLL SYNTHASE, CHLOROPLASTIC"/>
    <property type="match status" value="1"/>
</dbReference>
<evidence type="ECO:0000313" key="7">
    <source>
        <dbReference type="EMBL" id="MBM3114871.1"/>
    </source>
</evidence>
<gene>
    <name evidence="7" type="ORF">JMJ54_03420</name>
</gene>
<keyword evidence="8" id="KW-1185">Reference proteome</keyword>
<evidence type="ECO:0000313" key="8">
    <source>
        <dbReference type="Proteomes" id="UP000809431"/>
    </source>
</evidence>
<dbReference type="EMBL" id="JAESND010000001">
    <property type="protein sequence ID" value="MBM3114871.1"/>
    <property type="molecule type" value="Genomic_DNA"/>
</dbReference>
<dbReference type="InterPro" id="IPR050475">
    <property type="entry name" value="Prenyltransferase_related"/>
</dbReference>
<dbReference type="CDD" id="cd13964">
    <property type="entry name" value="PT_UbiA_1"/>
    <property type="match status" value="1"/>
</dbReference>
<feature type="transmembrane region" description="Helical" evidence="6">
    <location>
        <begin position="199"/>
        <end position="220"/>
    </location>
</feature>
<dbReference type="InterPro" id="IPR044878">
    <property type="entry name" value="UbiA_sf"/>
</dbReference>
<feature type="transmembrane region" description="Helical" evidence="6">
    <location>
        <begin position="232"/>
        <end position="254"/>
    </location>
</feature>
<evidence type="ECO:0000256" key="3">
    <source>
        <dbReference type="ARBA" id="ARBA00022692"/>
    </source>
</evidence>
<evidence type="ECO:0000256" key="6">
    <source>
        <dbReference type="SAM" id="Phobius"/>
    </source>
</evidence>
<dbReference type="Pfam" id="PF01040">
    <property type="entry name" value="UbiA"/>
    <property type="match status" value="1"/>
</dbReference>
<feature type="transmembrane region" description="Helical" evidence="6">
    <location>
        <begin position="169"/>
        <end position="187"/>
    </location>
</feature>
<dbReference type="Proteomes" id="UP000809431">
    <property type="component" value="Unassembled WGS sequence"/>
</dbReference>